<proteinExistence type="predicted"/>
<dbReference type="RefSeq" id="WP_208255338.1">
    <property type="nucleotide sequence ID" value="NZ_JAGEOJ010000004.1"/>
</dbReference>
<evidence type="ECO:0000313" key="3">
    <source>
        <dbReference type="Proteomes" id="UP000669179"/>
    </source>
</evidence>
<keyword evidence="3" id="KW-1185">Reference proteome</keyword>
<keyword evidence="1" id="KW-0812">Transmembrane</keyword>
<dbReference type="AlphaFoldDB" id="A0A939PDJ1"/>
<reference evidence="2" key="1">
    <citation type="submission" date="2021-03" db="EMBL/GenBank/DDBJ databases">
        <authorList>
            <person name="Kanchanasin P."/>
            <person name="Saeng-In P."/>
            <person name="Phongsopitanun W."/>
            <person name="Yuki M."/>
            <person name="Kudo T."/>
            <person name="Ohkuma M."/>
            <person name="Tanasupawat S."/>
        </authorList>
    </citation>
    <scope>NUCLEOTIDE SEQUENCE</scope>
    <source>
        <strain evidence="2">GKU 128</strain>
    </source>
</reference>
<sequence length="111" mass="12891">MAAALLPAEFAELERFAEIWSLETETRRYERRLNSSMAEMQEFYDAFFPRLEEAIAYCDKFPLDDLPEDALRLLWLVYALVMIAMAIEVFQQPKATDAADAEIIRVKEPIP</sequence>
<dbReference type="EMBL" id="JAGEOJ010000004">
    <property type="protein sequence ID" value="MBO2447704.1"/>
    <property type="molecule type" value="Genomic_DNA"/>
</dbReference>
<protein>
    <submittedName>
        <fullName evidence="2">Uncharacterized protein</fullName>
    </submittedName>
</protein>
<evidence type="ECO:0000313" key="2">
    <source>
        <dbReference type="EMBL" id="MBO2447704.1"/>
    </source>
</evidence>
<feature type="transmembrane region" description="Helical" evidence="1">
    <location>
        <begin position="70"/>
        <end position="90"/>
    </location>
</feature>
<accession>A0A939PDJ1</accession>
<keyword evidence="1" id="KW-1133">Transmembrane helix</keyword>
<name>A0A939PDJ1_9ACTN</name>
<evidence type="ECO:0000256" key="1">
    <source>
        <dbReference type="SAM" id="Phobius"/>
    </source>
</evidence>
<dbReference type="Proteomes" id="UP000669179">
    <property type="component" value="Unassembled WGS sequence"/>
</dbReference>
<gene>
    <name evidence="2" type="ORF">J4573_11440</name>
</gene>
<comment type="caution">
    <text evidence="2">The sequence shown here is derived from an EMBL/GenBank/DDBJ whole genome shotgun (WGS) entry which is preliminary data.</text>
</comment>
<organism evidence="2 3">
    <name type="scientific">Actinomadura barringtoniae</name>
    <dbReference type="NCBI Taxonomy" id="1427535"/>
    <lineage>
        <taxon>Bacteria</taxon>
        <taxon>Bacillati</taxon>
        <taxon>Actinomycetota</taxon>
        <taxon>Actinomycetes</taxon>
        <taxon>Streptosporangiales</taxon>
        <taxon>Thermomonosporaceae</taxon>
        <taxon>Actinomadura</taxon>
    </lineage>
</organism>
<keyword evidence="1" id="KW-0472">Membrane</keyword>